<organism evidence="3 4">
    <name type="scientific">Paraburkholderia bengalensis</name>
    <dbReference type="NCBI Taxonomy" id="2747562"/>
    <lineage>
        <taxon>Bacteria</taxon>
        <taxon>Pseudomonadati</taxon>
        <taxon>Pseudomonadota</taxon>
        <taxon>Betaproteobacteria</taxon>
        <taxon>Burkholderiales</taxon>
        <taxon>Burkholderiaceae</taxon>
        <taxon>Paraburkholderia</taxon>
    </lineage>
</organism>
<evidence type="ECO:0000256" key="1">
    <source>
        <dbReference type="SAM" id="MobiDB-lite"/>
    </source>
</evidence>
<comment type="caution">
    <text evidence="3">The sequence shown here is derived from an EMBL/GenBank/DDBJ whole genome shotgun (WGS) entry which is preliminary data.</text>
</comment>
<feature type="chain" id="PRO_5045215599" evidence="2">
    <location>
        <begin position="28"/>
        <end position="75"/>
    </location>
</feature>
<feature type="region of interest" description="Disordered" evidence="1">
    <location>
        <begin position="25"/>
        <end position="75"/>
    </location>
</feature>
<reference evidence="3 4" key="1">
    <citation type="journal article" date="2022" name="Arch. Microbiol.">
        <title>Paraburkholderia bengalensis sp. nov. isolated from roots of Oryza sativa, IR64.</title>
        <authorList>
            <person name="Nag P."/>
            <person name="Mondal N."/>
            <person name="Sarkar J."/>
            <person name="Das S."/>
        </authorList>
    </citation>
    <scope>NUCLEOTIDE SEQUENCE [LARGE SCALE GENOMIC DNA]</scope>
    <source>
        <strain evidence="3 4">IR64_4_BI</strain>
    </source>
</reference>
<feature type="signal peptide" evidence="2">
    <location>
        <begin position="1"/>
        <end position="27"/>
    </location>
</feature>
<protein>
    <submittedName>
        <fullName evidence="3">Uncharacterized protein</fullName>
    </submittedName>
</protein>
<keyword evidence="4" id="KW-1185">Reference proteome</keyword>
<evidence type="ECO:0000313" key="3">
    <source>
        <dbReference type="EMBL" id="MEI6001486.1"/>
    </source>
</evidence>
<evidence type="ECO:0000256" key="2">
    <source>
        <dbReference type="SAM" id="SignalP"/>
    </source>
</evidence>
<dbReference type="EMBL" id="JACFYJ010000075">
    <property type="protein sequence ID" value="MEI6001486.1"/>
    <property type="molecule type" value="Genomic_DNA"/>
</dbReference>
<feature type="compositionally biased region" description="Polar residues" evidence="1">
    <location>
        <begin position="62"/>
        <end position="75"/>
    </location>
</feature>
<keyword evidence="2" id="KW-0732">Signal</keyword>
<proteinExistence type="predicted"/>
<name>A0ABU8J116_9BURK</name>
<gene>
    <name evidence="3" type="ORF">H3V53_31315</name>
</gene>
<sequence length="75" mass="8094">MSRNLFLLAIAASLSVALPVLPQMASAQPSALRPMQDAQRKAEQKARQAKKKDDQQADTHGEAQQQESPKPASSP</sequence>
<dbReference type="RefSeq" id="WP_336601206.1">
    <property type="nucleotide sequence ID" value="NZ_JACFYJ010000075.1"/>
</dbReference>
<dbReference type="Proteomes" id="UP001386437">
    <property type="component" value="Unassembled WGS sequence"/>
</dbReference>
<accession>A0ABU8J116</accession>
<evidence type="ECO:0000313" key="4">
    <source>
        <dbReference type="Proteomes" id="UP001386437"/>
    </source>
</evidence>
<feature type="compositionally biased region" description="Basic and acidic residues" evidence="1">
    <location>
        <begin position="38"/>
        <end position="61"/>
    </location>
</feature>